<dbReference type="AlphaFoldDB" id="A0A150WMW0"/>
<dbReference type="RefSeq" id="WP_061833345.1">
    <property type="nucleotide sequence ID" value="NZ_LUKE01000001.1"/>
</dbReference>
<accession>A0A150WMW0</accession>
<organism evidence="1 2">
    <name type="scientific">Bdellovibrio bacteriovorus</name>
    <dbReference type="NCBI Taxonomy" id="959"/>
    <lineage>
        <taxon>Bacteria</taxon>
        <taxon>Pseudomonadati</taxon>
        <taxon>Bdellovibrionota</taxon>
        <taxon>Bdellovibrionia</taxon>
        <taxon>Bdellovibrionales</taxon>
        <taxon>Pseudobdellovibrionaceae</taxon>
        <taxon>Bdellovibrio</taxon>
    </lineage>
</organism>
<dbReference type="EMBL" id="LUKE01000001">
    <property type="protein sequence ID" value="KYG65802.1"/>
    <property type="molecule type" value="Genomic_DNA"/>
</dbReference>
<name>A0A150WMW0_BDEBC</name>
<evidence type="ECO:0000313" key="2">
    <source>
        <dbReference type="Proteomes" id="UP000075320"/>
    </source>
</evidence>
<protein>
    <submittedName>
        <fullName evidence="1">Uncharacterized protein</fullName>
    </submittedName>
</protein>
<comment type="caution">
    <text evidence="1">The sequence shown here is derived from an EMBL/GenBank/DDBJ whole genome shotgun (WGS) entry which is preliminary data.</text>
</comment>
<dbReference type="OrthoDB" id="4084402at2"/>
<keyword evidence="2" id="KW-1185">Reference proteome</keyword>
<sequence>MISQEQYQKFLEAVTNDIEGDWVLVGGALMAVLIPNSRATADIDLCPIGELTNERRISLMKLAQKSNLSIEAINPSADFFLRQIPQWQASLVLFIKGTKGNLYRPSLELYIKMKSERATESDISDCIAFWQWHTDNGLKYDSALIKDYLTQKIAQENQPQKKKNLHRLLSFKDHA</sequence>
<evidence type="ECO:0000313" key="1">
    <source>
        <dbReference type="EMBL" id="KYG65802.1"/>
    </source>
</evidence>
<gene>
    <name evidence="1" type="ORF">AZI86_01635</name>
</gene>
<dbReference type="Proteomes" id="UP000075320">
    <property type="component" value="Unassembled WGS sequence"/>
</dbReference>
<proteinExistence type="predicted"/>
<reference evidence="1 2" key="1">
    <citation type="submission" date="2016-03" db="EMBL/GenBank/DDBJ databases">
        <authorList>
            <person name="Ploux O."/>
        </authorList>
    </citation>
    <scope>NUCLEOTIDE SEQUENCE [LARGE SCALE GENOMIC DNA]</scope>
    <source>
        <strain evidence="1 2">R0</strain>
    </source>
</reference>